<sequence length="196" mass="23400">MTKKEQNYYAKIKSDLIGQKIKRVFYDELHYATDDHFWEHSDSIHSVDMNILLEFENGKICQIKWDDTFYCYGIGFTILSDLEENKQLKTIEVTHHKNWSGIIDSELTKITVFWDESNDFQHTNKEMAGMTNNTIRLPLTWQMEFDKQQLWISALEIQENGYTSYWADHLTVFFNKEQLEKYNNPIQKDSEPYTVS</sequence>
<organism evidence="1 2">
    <name type="scientific">Flavobacterium cerinum</name>
    <dbReference type="NCBI Taxonomy" id="2502784"/>
    <lineage>
        <taxon>Bacteria</taxon>
        <taxon>Pseudomonadati</taxon>
        <taxon>Bacteroidota</taxon>
        <taxon>Flavobacteriia</taxon>
        <taxon>Flavobacteriales</taxon>
        <taxon>Flavobacteriaceae</taxon>
        <taxon>Flavobacterium</taxon>
    </lineage>
</organism>
<protein>
    <recommendedName>
        <fullName evidence="3">DUF4178 domain-containing protein</fullName>
    </recommendedName>
</protein>
<proteinExistence type="predicted"/>
<accession>A0ABY5IUX8</accession>
<dbReference type="RefSeq" id="WP_256551648.1">
    <property type="nucleotide sequence ID" value="NZ_CP101751.1"/>
</dbReference>
<keyword evidence="2" id="KW-1185">Reference proteome</keyword>
<evidence type="ECO:0000313" key="2">
    <source>
        <dbReference type="Proteomes" id="UP001059844"/>
    </source>
</evidence>
<gene>
    <name evidence="1" type="ORF">NOX80_01895</name>
</gene>
<name>A0ABY5IUX8_9FLAO</name>
<evidence type="ECO:0000313" key="1">
    <source>
        <dbReference type="EMBL" id="UUC45967.1"/>
    </source>
</evidence>
<evidence type="ECO:0008006" key="3">
    <source>
        <dbReference type="Google" id="ProtNLM"/>
    </source>
</evidence>
<dbReference type="EMBL" id="CP101751">
    <property type="protein sequence ID" value="UUC45967.1"/>
    <property type="molecule type" value="Genomic_DNA"/>
</dbReference>
<reference evidence="1" key="1">
    <citation type="submission" date="2022-07" db="EMBL/GenBank/DDBJ databases">
        <title>Isolation, identification, and degradation of a PFOSA degrading strain from sewage treatment plant.</title>
        <authorList>
            <person name="Zhang L."/>
            <person name="Huo Y."/>
        </authorList>
    </citation>
    <scope>NUCLEOTIDE SEQUENCE</scope>
    <source>
        <strain evidence="1">C1</strain>
    </source>
</reference>
<dbReference type="Proteomes" id="UP001059844">
    <property type="component" value="Chromosome"/>
</dbReference>